<dbReference type="STRING" id="7168.A0A182NAA6"/>
<feature type="compositionally biased region" description="Low complexity" evidence="1">
    <location>
        <begin position="1963"/>
        <end position="1973"/>
    </location>
</feature>
<dbReference type="Proteomes" id="UP000075884">
    <property type="component" value="Unassembled WGS sequence"/>
</dbReference>
<feature type="region of interest" description="Disordered" evidence="1">
    <location>
        <begin position="2462"/>
        <end position="2540"/>
    </location>
</feature>
<feature type="compositionally biased region" description="Basic and acidic residues" evidence="1">
    <location>
        <begin position="595"/>
        <end position="612"/>
    </location>
</feature>
<feature type="compositionally biased region" description="Acidic residues" evidence="1">
    <location>
        <begin position="1331"/>
        <end position="1345"/>
    </location>
</feature>
<feature type="compositionally biased region" description="Basic and acidic residues" evidence="1">
    <location>
        <begin position="2829"/>
        <end position="2839"/>
    </location>
</feature>
<feature type="compositionally biased region" description="Polar residues" evidence="1">
    <location>
        <begin position="3017"/>
        <end position="3036"/>
    </location>
</feature>
<organism evidence="2 3">
    <name type="scientific">Anopheles dirus</name>
    <dbReference type="NCBI Taxonomy" id="7168"/>
    <lineage>
        <taxon>Eukaryota</taxon>
        <taxon>Metazoa</taxon>
        <taxon>Ecdysozoa</taxon>
        <taxon>Arthropoda</taxon>
        <taxon>Hexapoda</taxon>
        <taxon>Insecta</taxon>
        <taxon>Pterygota</taxon>
        <taxon>Neoptera</taxon>
        <taxon>Endopterygota</taxon>
        <taxon>Diptera</taxon>
        <taxon>Nematocera</taxon>
        <taxon>Culicoidea</taxon>
        <taxon>Culicidae</taxon>
        <taxon>Anophelinae</taxon>
        <taxon>Anopheles</taxon>
    </lineage>
</organism>
<feature type="region of interest" description="Disordered" evidence="1">
    <location>
        <begin position="2032"/>
        <end position="2051"/>
    </location>
</feature>
<feature type="region of interest" description="Disordered" evidence="1">
    <location>
        <begin position="3547"/>
        <end position="3651"/>
    </location>
</feature>
<feature type="compositionally biased region" description="Polar residues" evidence="1">
    <location>
        <begin position="1696"/>
        <end position="1707"/>
    </location>
</feature>
<feature type="region of interest" description="Disordered" evidence="1">
    <location>
        <begin position="547"/>
        <end position="613"/>
    </location>
</feature>
<feature type="compositionally biased region" description="Polar residues" evidence="1">
    <location>
        <begin position="2515"/>
        <end position="2529"/>
    </location>
</feature>
<feature type="compositionally biased region" description="Low complexity" evidence="1">
    <location>
        <begin position="3582"/>
        <end position="3597"/>
    </location>
</feature>
<feature type="compositionally biased region" description="Low complexity" evidence="1">
    <location>
        <begin position="848"/>
        <end position="861"/>
    </location>
</feature>
<feature type="compositionally biased region" description="Acidic residues" evidence="1">
    <location>
        <begin position="2996"/>
        <end position="3005"/>
    </location>
</feature>
<feature type="region of interest" description="Disordered" evidence="1">
    <location>
        <begin position="3766"/>
        <end position="3789"/>
    </location>
</feature>
<feature type="compositionally biased region" description="Low complexity" evidence="1">
    <location>
        <begin position="741"/>
        <end position="758"/>
    </location>
</feature>
<reference evidence="2" key="2">
    <citation type="submission" date="2020-05" db="UniProtKB">
        <authorList>
            <consortium name="EnsemblMetazoa"/>
        </authorList>
    </citation>
    <scope>IDENTIFICATION</scope>
    <source>
        <strain evidence="2">WRAIR2</strain>
    </source>
</reference>
<feature type="region of interest" description="Disordered" evidence="1">
    <location>
        <begin position="1683"/>
        <end position="1715"/>
    </location>
</feature>
<dbReference type="VEuPathDB" id="VectorBase:ADIR004582"/>
<feature type="region of interest" description="Disordered" evidence="1">
    <location>
        <begin position="3693"/>
        <end position="3716"/>
    </location>
</feature>
<feature type="region of interest" description="Disordered" evidence="1">
    <location>
        <begin position="1"/>
        <end position="29"/>
    </location>
</feature>
<feature type="compositionally biased region" description="Polar residues" evidence="1">
    <location>
        <begin position="3548"/>
        <end position="3581"/>
    </location>
</feature>
<feature type="compositionally biased region" description="Polar residues" evidence="1">
    <location>
        <begin position="642"/>
        <end position="655"/>
    </location>
</feature>
<feature type="compositionally biased region" description="Basic residues" evidence="1">
    <location>
        <begin position="1226"/>
        <end position="1235"/>
    </location>
</feature>
<feature type="compositionally biased region" description="Basic and acidic residues" evidence="1">
    <location>
        <begin position="676"/>
        <end position="686"/>
    </location>
</feature>
<feature type="region of interest" description="Disordered" evidence="1">
    <location>
        <begin position="3379"/>
        <end position="3423"/>
    </location>
</feature>
<keyword evidence="3" id="KW-1185">Reference proteome</keyword>
<feature type="compositionally biased region" description="Basic and acidic residues" evidence="1">
    <location>
        <begin position="892"/>
        <end position="905"/>
    </location>
</feature>
<feature type="compositionally biased region" description="Basic and acidic residues" evidence="1">
    <location>
        <begin position="513"/>
        <end position="526"/>
    </location>
</feature>
<feature type="region of interest" description="Disordered" evidence="1">
    <location>
        <begin position="634"/>
        <end position="686"/>
    </location>
</feature>
<feature type="compositionally biased region" description="Polar residues" evidence="1">
    <location>
        <begin position="247"/>
        <end position="264"/>
    </location>
</feature>
<feature type="region of interest" description="Disordered" evidence="1">
    <location>
        <begin position="1905"/>
        <end position="1975"/>
    </location>
</feature>
<feature type="compositionally biased region" description="Basic and acidic residues" evidence="1">
    <location>
        <begin position="1905"/>
        <end position="1922"/>
    </location>
</feature>
<feature type="region of interest" description="Disordered" evidence="1">
    <location>
        <begin position="2824"/>
        <end position="2940"/>
    </location>
</feature>
<feature type="region of interest" description="Disordered" evidence="1">
    <location>
        <begin position="3497"/>
        <end position="3527"/>
    </location>
</feature>
<feature type="region of interest" description="Disordered" evidence="1">
    <location>
        <begin position="1118"/>
        <end position="1139"/>
    </location>
</feature>
<feature type="compositionally biased region" description="Basic and acidic residues" evidence="1">
    <location>
        <begin position="2883"/>
        <end position="2907"/>
    </location>
</feature>
<feature type="compositionally biased region" description="Basic and acidic residues" evidence="1">
    <location>
        <begin position="1"/>
        <end position="16"/>
    </location>
</feature>
<dbReference type="EnsemblMetazoa" id="ADIR004582-RA">
    <property type="protein sequence ID" value="ADIR004582-PA"/>
    <property type="gene ID" value="ADIR004582"/>
</dbReference>
<feature type="region of interest" description="Disordered" evidence="1">
    <location>
        <begin position="236"/>
        <end position="271"/>
    </location>
</feature>
<feature type="compositionally biased region" description="Low complexity" evidence="1">
    <location>
        <begin position="3766"/>
        <end position="3783"/>
    </location>
</feature>
<feature type="compositionally biased region" description="Polar residues" evidence="1">
    <location>
        <begin position="2183"/>
        <end position="2193"/>
    </location>
</feature>
<feature type="compositionally biased region" description="Basic residues" evidence="1">
    <location>
        <begin position="870"/>
        <end position="890"/>
    </location>
</feature>
<feature type="compositionally biased region" description="Low complexity" evidence="1">
    <location>
        <begin position="3693"/>
        <end position="3706"/>
    </location>
</feature>
<feature type="compositionally biased region" description="Low complexity" evidence="1">
    <location>
        <begin position="554"/>
        <end position="588"/>
    </location>
</feature>
<feature type="region of interest" description="Disordered" evidence="1">
    <location>
        <begin position="444"/>
        <end position="526"/>
    </location>
</feature>
<feature type="compositionally biased region" description="Basic and acidic residues" evidence="1">
    <location>
        <begin position="2922"/>
        <end position="2937"/>
    </location>
</feature>
<feature type="region of interest" description="Disordered" evidence="1">
    <location>
        <begin position="811"/>
        <end position="921"/>
    </location>
</feature>
<feature type="region of interest" description="Disordered" evidence="1">
    <location>
        <begin position="1202"/>
        <end position="1245"/>
    </location>
</feature>
<feature type="compositionally biased region" description="Low complexity" evidence="1">
    <location>
        <begin position="484"/>
        <end position="512"/>
    </location>
</feature>
<feature type="region of interest" description="Disordered" evidence="1">
    <location>
        <begin position="1306"/>
        <end position="1399"/>
    </location>
</feature>
<reference evidence="3" key="1">
    <citation type="submission" date="2013-03" db="EMBL/GenBank/DDBJ databases">
        <title>The Genome Sequence of Anopheles dirus WRAIR2.</title>
        <authorList>
            <consortium name="The Broad Institute Genomics Platform"/>
            <person name="Neafsey D.E."/>
            <person name="Walton C."/>
            <person name="Walker B."/>
            <person name="Young S.K."/>
            <person name="Zeng Q."/>
            <person name="Gargeya S."/>
            <person name="Fitzgerald M."/>
            <person name="Haas B."/>
            <person name="Abouelleil A."/>
            <person name="Allen A.W."/>
            <person name="Alvarado L."/>
            <person name="Arachchi H.M."/>
            <person name="Berlin A.M."/>
            <person name="Chapman S.B."/>
            <person name="Gainer-Dewar J."/>
            <person name="Goldberg J."/>
            <person name="Griggs A."/>
            <person name="Gujja S."/>
            <person name="Hansen M."/>
            <person name="Howarth C."/>
            <person name="Imamovic A."/>
            <person name="Ireland A."/>
            <person name="Larimer J."/>
            <person name="McCowan C."/>
            <person name="Murphy C."/>
            <person name="Pearson M."/>
            <person name="Poon T.W."/>
            <person name="Priest M."/>
            <person name="Roberts A."/>
            <person name="Saif S."/>
            <person name="Shea T."/>
            <person name="Sisk P."/>
            <person name="Sykes S."/>
            <person name="Wortman J."/>
            <person name="Nusbaum C."/>
            <person name="Birren B."/>
        </authorList>
    </citation>
    <scope>NUCLEOTIDE SEQUENCE [LARGE SCALE GENOMIC DNA]</scope>
    <source>
        <strain evidence="3">WRAIR2</strain>
    </source>
</reference>
<protein>
    <submittedName>
        <fullName evidence="2">Uncharacterized protein</fullName>
    </submittedName>
</protein>
<feature type="compositionally biased region" description="Acidic residues" evidence="1">
    <location>
        <begin position="1370"/>
        <end position="1387"/>
    </location>
</feature>
<feature type="compositionally biased region" description="Low complexity" evidence="1">
    <location>
        <begin position="1937"/>
        <end position="1947"/>
    </location>
</feature>
<evidence type="ECO:0000313" key="2">
    <source>
        <dbReference type="EnsemblMetazoa" id="ADIR004582-PA"/>
    </source>
</evidence>
<feature type="compositionally biased region" description="Low complexity" evidence="1">
    <location>
        <begin position="444"/>
        <end position="463"/>
    </location>
</feature>
<feature type="region of interest" description="Disordered" evidence="1">
    <location>
        <begin position="2996"/>
        <end position="3043"/>
    </location>
</feature>
<feature type="compositionally biased region" description="Polar residues" evidence="1">
    <location>
        <begin position="3618"/>
        <end position="3646"/>
    </location>
</feature>
<evidence type="ECO:0000313" key="3">
    <source>
        <dbReference type="Proteomes" id="UP000075884"/>
    </source>
</evidence>
<accession>A0A182NAA6</accession>
<feature type="compositionally biased region" description="Polar residues" evidence="1">
    <location>
        <begin position="1313"/>
        <end position="1325"/>
    </location>
</feature>
<evidence type="ECO:0000256" key="1">
    <source>
        <dbReference type="SAM" id="MobiDB-lite"/>
    </source>
</evidence>
<feature type="compositionally biased region" description="Polar residues" evidence="1">
    <location>
        <begin position="2487"/>
        <end position="2496"/>
    </location>
</feature>
<feature type="compositionally biased region" description="Basic and acidic residues" evidence="1">
    <location>
        <begin position="3605"/>
        <end position="3614"/>
    </location>
</feature>
<feature type="compositionally biased region" description="Polar residues" evidence="1">
    <location>
        <begin position="3707"/>
        <end position="3716"/>
    </location>
</feature>
<feature type="region of interest" description="Disordered" evidence="1">
    <location>
        <begin position="739"/>
        <end position="761"/>
    </location>
</feature>
<proteinExistence type="predicted"/>
<feature type="region of interest" description="Disordered" evidence="1">
    <location>
        <begin position="2148"/>
        <end position="2193"/>
    </location>
</feature>
<sequence>VIETIVEKVEAKPEDKPEQDEQSESSQSVFDVIEEKVTEGVSPMFTETITEKVETKSDMAGEPEQVKQPVSFAVVVEGKMTEVYGAKFSEVATAKDTADSFSSSNMNIADCLKSLEILHFDEQIGQRRDEITIIDTRKSSLSTVEISTLDDDSPLLTDFTTSSITYVSDRIDSSSLDLMVAEPSMSFLKIGHSIPPDEKKNEVLSPGSCLSFTTTTSENIESISHDVEKCVNSSLQPEVQTEYERSVSLSDNAASDYSNESATKYNLPYDTESDGHDVGSYISMRKRIKPQESVTELKQVKSTKLISVDQRHGSASPQSDITEHTESVSYVDSIIDSTNYESALKLTEVKQEARNMNVSTDAYKSDENPNLLTTNQGLKERDLVEELVETKTTIQPVESSQVKRRSKAKTTVTKVNLHKQTPIDISKRSARTVDIRMGASESTVMVSKSSTTTSRISTTATRSHGYMQSTLSRDQKVLRPLSLTDSTHSSPSKTSVRSSTAQSSTAYSSTQSSERKSTKSSKEAIHFKHGIQEKLVVSSSPITRKVEMKDIKSSKSGTSRSSATATASTTSTMSTSSVSSQSRPTRSTITRKLTPKLDSKEQPAVKKADKEQANLVTKSTLPAAVKTSKDRVNKSLIPVKVQPNQRETTPSPSKTLKSKAKSVPIPKAAEQQMSKPMDDLKKSVKKKDQSSVQLVTKSIPRITNTVRKESSKQIIDDIYRCKSAMHYSYKDAVTFEHTEVPSSLPSSPSRLNKSSSNSTNVLTSEVFTRTIDSSKSIEVIYKQPSTSHELYRRVNEYRYNDTDMNFIETTDSSLSDSIALPSSSSEQESDATGKQKRSGSPEGSPKQTSSSSAVTTMTTLTNKKNQQQHYPHHPTRAGSKHGTPGKRARAHSPAEPRYRKSDIWSRTDPPASSQELPDTSEDSDMYYYHQQHYQLQQQQLPPVAGIADRRLATSLDGIVLESSISPILDFRASTPPRMKYKFDYDSSMFTATISTKSAMSDIPLISITKECSDDEELSSSSPTNKMNIEDALTDTEDLIMDGGQREKKVAPSTPIPPAVNNLSLIEALQTPLTGAVTDVEDCSDTSDEEERDKKPTREVEISLDDFLDQGYVDEMTKSDQRGAKPKILTRSSSKATEGGHKTLKVCVDASAALTDCEDCAMSGDEDAENATVIPDCPEDILMRVDADNGMVDIHNAVRRRQEKHLPKMEPVQSSSSDSDEPECKVVRHRKPHRKAVPSENRNTSDCENILMSEEESTACAAKPPCAGSVFDADEITIETSDHENEQSTVFPEINICFVTDDNELDQGRKLPKANSSRPSSLSVGQPNPEDAVTDVENLDSSDSDNDAPQQGKRLIPRAVARGGKGGGLTDVEDFNASDDEGDNDDDDRLGMGGEEHSYLPSPTREIAIMRGDGTGGQTSNVMPLNHSLLLAKTPDIEQALTDFEDLDVNDDENMYDDSKYTIEALPDMDNDSVYASENSPAATKQSWVEQVHDPVTDTEDIFLDRGQDRAAAASVTFGTNELRRRRKPKGSGACTAQSYKGKTFLDTSANAQDNGPATTDVEDLYLSDDDVGFTATRPTDRSKQRRATIQVPPNQNAENAKTDIEYLSGDEHVSERTVPSPTVCPDGFRSTIKSRERLGGLHGHHHDGSDCLDDFHAQMADMRRNSPTPDAANCHTDCEEIQGASDEDDSKLGTAEQESISRAQTATPHELRRALDESGSCEIHDALIPPPMRHHVALRAYHDTQEMPTDVEFLDDDPVEAFSRPSHKKSGNDTYTEHDDALQTSARFEGDEYLALVRSEAGRLVDDVLEQSVSIVNSSQPGPMTIDPDLQPPSESEQYAIRSDILSSTDGDFVVKSPTIESMSGKSFDDNMSNPEYDALLLGTAFATTASSLGVDGPSVVLSDLQRDVIDERDGREDQESDKGEDENEGDRPAGVAAAAAAAAAAASGSVVDNNNVEDQDGALDPAEQAAADTARRAKKIDRKYARLSSDLGPEVLLDRNQEYDDAISQIKDEVSMLQSEYSKMSWDESVSVTTGDFGSSTPDNDLQETDSQLQTENNIPKTTPRIETKPIEAATVSEVSEASASGATVAIATTTAATVPTNLADDANDAAADAVYPAAVHFTASAAHEVETQVHTTSVSVESTGTAVARVDEHSSSVTTTEPEKASDSSSYEGQPVPKPRTSISSRTDTATRSSLIESFEHQDSIEQYPEPVPVHPTDADRLRQGSITSDDLSNVAQKDSSEMVTSEEDISTGAKFFIGECSSDIITRTTAEKRTDFAFDNEGYTFSHDSQGADDDARREALEVYQQQIKLEDGFTLDSLKELDIGMRSSGKPPVVHSPVAAPLVPLTLAESSQQEQHTATGTVLESTTQQYSHMTIDEMTIAKTLEEVKESLDAVQEDLIEAVTDGTPIKQSPSEFEFKILPSTRYVQDPIYETNQEEAIAVSTATAAALTTTTIVGESCLSDSSDTKPMPSGPPITIEEAPTGGSSDSSQLEVSARLRQGPHAVHAKGSRWSATDVDSSGESHYQSFEHTDSSRPLSSDIEQVLPYASSEYETALDHSIVPTSIGTEYHSAVSTLHSYPVSSHDSMKSFDSESSGNLASIESEATETLVPSTMDVDFDSSDAPLIHDDSEDDLRDKLLLLDDKEELSSAASSSIPIAMKRSHEMDFAELKSDSLAGESLQYREELEASSAADLTHTHDEKLLSSSIGTARDLVEAMQASSMEDVKMEHADEAKLGTSLEDGSILSISLSSASNLETIMENLSEKTTAAGPTHVEIGLDAVTPTTAGTTGYIGDITLTSTVLTEGDVNFLNTQATTEIIEVGADTAGRDDSEETGRKRGHKRTESTSIISGKFMAEMGENRDSIESQDESLSQDAPKPAGSERDEARDESSDSDYDRYESEYSRSFRAPVAQPKKKDKKAGEVFEKDFELDRRNSFSPSQSVIETIVEDVHAENEQGDEAQRIMTNKSQRLQEYRESSSHNIPDIHVTDDVAEPTMEDDAEFDVPKVTPASPADTATSQAPPVTRSEMSSQEETALVSTAASTSAAATTAVASASSSGGAAGKQTGIQFAKQEEYQLTEEQYQELIEQKYKAKLADTTTKYGFEADDKDDSAGSDSFEMLEQPDISDEFVIVEEVAREAHEFDAEGKSMAIKPTKIEKKHDEDVEKILVKSAPAHTNAGSMYAANMRDDMMYEFEESPPTGGAEGVEGAGVTMDLLNNGYPLEESKRWVEMQLAETQNFRYPYEDRLEDIKEEDTDFEVGSSRIGSIKDSFSSTPDYDLLAKRMASREHDDISMSSLQEFENLEHVISLENRKMQQGSQDSLSNGSFTRRFMQRGMHGDDISLSSLKEFEGLESACMEAHLIEIKAKEEAALLLSRSDESNKSNGSNGAKRSPPSNGAAGTSRPQAGAQALSTQTTSRSTVTATVVGAAGTTAPTAVVTTTVEKKTISETGRDSVSAVTATTTTVTTIAHDSQVRQVFDEEDTSHLLTVSSDSLDGTKVSKQPAAASRDTLPSAHSSSDSLEMHSKNNVDVMTSSIDSIEFSKTGMATTRSSQSDSIEHMAQQQQQPYRSDSTDSIEAQQQQKEQQQKQLHQTQPGTAHSRPLSDTKRDSLESLACSSDNQSGFSSPTKSGHGSRPLSESGTYHHQHTVQTTIASTTTVHALAGVGGRAMQKDISADSLTGPDAAFLTSTESLETSSTATNATYQNETDSQMSSSVTSCDSITMVDTVGPQVLGDEWGSFASSAGFTSSTMTASMSAYTASGVSGSSVSTTTQQQQQQQVFRSSHHGTETTATAYSASSVATSVSSSSASASSYRVGQQQMGQNELLSRALFPGEIAFDDVKETAKERMQSKSTEKEE</sequence>
<feature type="compositionally biased region" description="Low complexity" evidence="1">
    <location>
        <begin position="811"/>
        <end position="825"/>
    </location>
</feature>
<feature type="compositionally biased region" description="Polar residues" evidence="1">
    <location>
        <begin position="3385"/>
        <end position="3407"/>
    </location>
</feature>
<name>A0A182NAA6_9DIPT</name>